<protein>
    <recommendedName>
        <fullName evidence="4">NADH dehydrogenase subunit 11</fullName>
    </recommendedName>
</protein>
<evidence type="ECO:0000256" key="1">
    <source>
        <dbReference type="ARBA" id="ARBA00023014"/>
    </source>
</evidence>
<dbReference type="InParanoid" id="A0A7N2MDJ7"/>
<proteinExistence type="predicted"/>
<dbReference type="GO" id="GO:0051536">
    <property type="term" value="F:iron-sulfur cluster binding"/>
    <property type="evidence" value="ECO:0007669"/>
    <property type="project" value="UniProtKB-KW"/>
</dbReference>
<dbReference type="Gramene" id="QL08p053439:mrna">
    <property type="protein sequence ID" value="QL08p053439:mrna"/>
    <property type="gene ID" value="QL08p053439"/>
</dbReference>
<dbReference type="GO" id="GO:0042773">
    <property type="term" value="P:ATP synthesis coupled electron transport"/>
    <property type="evidence" value="ECO:0007669"/>
    <property type="project" value="InterPro"/>
</dbReference>
<dbReference type="EnsemblPlants" id="QL08p053439:mrna">
    <property type="protein sequence ID" value="QL08p053439:mrna"/>
    <property type="gene ID" value="QL08p053439"/>
</dbReference>
<dbReference type="PROSITE" id="PS00641">
    <property type="entry name" value="COMPLEX1_75K_1"/>
    <property type="match status" value="1"/>
</dbReference>
<dbReference type="EMBL" id="LRBV02000008">
    <property type="status" value="NOT_ANNOTATED_CDS"/>
    <property type="molecule type" value="Genomic_DNA"/>
</dbReference>
<dbReference type="CDD" id="cd00207">
    <property type="entry name" value="fer2"/>
    <property type="match status" value="1"/>
</dbReference>
<dbReference type="InterPro" id="IPR001041">
    <property type="entry name" value="2Fe-2S_ferredoxin-type"/>
</dbReference>
<dbReference type="GO" id="GO:0016020">
    <property type="term" value="C:membrane"/>
    <property type="evidence" value="ECO:0007669"/>
    <property type="project" value="InterPro"/>
</dbReference>
<reference evidence="2" key="2">
    <citation type="submission" date="2021-01" db="UniProtKB">
        <authorList>
            <consortium name="EnsemblPlants"/>
        </authorList>
    </citation>
    <scope>IDENTIFICATION</scope>
</reference>
<dbReference type="InterPro" id="IPR000283">
    <property type="entry name" value="NADH_UbQ_OxRdtase_75kDa_su_CS"/>
</dbReference>
<evidence type="ECO:0000313" key="3">
    <source>
        <dbReference type="Proteomes" id="UP000594261"/>
    </source>
</evidence>
<keyword evidence="1" id="KW-0408">Iron</keyword>
<reference evidence="2 3" key="1">
    <citation type="journal article" date="2016" name="G3 (Bethesda)">
        <title>First Draft Assembly and Annotation of the Genome of a California Endemic Oak Quercus lobata Nee (Fagaceae).</title>
        <authorList>
            <person name="Sork V.L."/>
            <person name="Fitz-Gibbon S.T."/>
            <person name="Puiu D."/>
            <person name="Crepeau M."/>
            <person name="Gugger P.F."/>
            <person name="Sherman R."/>
            <person name="Stevens K."/>
            <person name="Langley C.H."/>
            <person name="Pellegrini M."/>
            <person name="Salzberg S.L."/>
        </authorList>
    </citation>
    <scope>NUCLEOTIDE SEQUENCE [LARGE SCALE GENOMIC DNA]</scope>
    <source>
        <strain evidence="2 3">cv. SW786</strain>
    </source>
</reference>
<keyword evidence="1" id="KW-0411">Iron-sulfur</keyword>
<keyword evidence="3" id="KW-1185">Reference proteome</keyword>
<sequence length="110" mass="12341">MTVLQDCKIADVDIPQFCYHSHLSIAGNCRICLVEVEKTPEPIASYAMPAPLDFGAVSDEERVMERWRPAVARRLWVEADDGSEALHHGTISTSLADINLARRWLSTYLV</sequence>
<dbReference type="Gene3D" id="3.10.20.740">
    <property type="match status" value="1"/>
</dbReference>
<dbReference type="InterPro" id="IPR036010">
    <property type="entry name" value="2Fe-2S_ferredoxin-like_sf"/>
</dbReference>
<name>A0A7N2MDJ7_QUELO</name>
<evidence type="ECO:0008006" key="4">
    <source>
        <dbReference type="Google" id="ProtNLM"/>
    </source>
</evidence>
<organism evidence="2 3">
    <name type="scientific">Quercus lobata</name>
    <name type="common">Valley oak</name>
    <dbReference type="NCBI Taxonomy" id="97700"/>
    <lineage>
        <taxon>Eukaryota</taxon>
        <taxon>Viridiplantae</taxon>
        <taxon>Streptophyta</taxon>
        <taxon>Embryophyta</taxon>
        <taxon>Tracheophyta</taxon>
        <taxon>Spermatophyta</taxon>
        <taxon>Magnoliopsida</taxon>
        <taxon>eudicotyledons</taxon>
        <taxon>Gunneridae</taxon>
        <taxon>Pentapetalae</taxon>
        <taxon>rosids</taxon>
        <taxon>fabids</taxon>
        <taxon>Fagales</taxon>
        <taxon>Fagaceae</taxon>
        <taxon>Quercus</taxon>
    </lineage>
</organism>
<dbReference type="Proteomes" id="UP000594261">
    <property type="component" value="Chromosome 8"/>
</dbReference>
<dbReference type="SUPFAM" id="SSF54292">
    <property type="entry name" value="2Fe-2S ferredoxin-like"/>
    <property type="match status" value="1"/>
</dbReference>
<keyword evidence="1" id="KW-0479">Metal-binding</keyword>
<accession>A0A7N2MDJ7</accession>
<dbReference type="Pfam" id="PF13510">
    <property type="entry name" value="Fer2_4"/>
    <property type="match status" value="1"/>
</dbReference>
<evidence type="ECO:0000313" key="2">
    <source>
        <dbReference type="EnsemblPlants" id="QL08p053439:mrna"/>
    </source>
</evidence>
<dbReference type="AlphaFoldDB" id="A0A7N2MDJ7"/>
<dbReference type="GO" id="GO:0008137">
    <property type="term" value="F:NADH dehydrogenase (ubiquinone) activity"/>
    <property type="evidence" value="ECO:0007669"/>
    <property type="project" value="InterPro"/>
</dbReference>